<dbReference type="WBParaSite" id="PDA_v2.g13936.t1">
    <property type="protein sequence ID" value="PDA_v2.g13936.t1"/>
    <property type="gene ID" value="PDA_v2.g13936"/>
</dbReference>
<protein>
    <submittedName>
        <fullName evidence="2">Uncharacterized protein</fullName>
    </submittedName>
</protein>
<dbReference type="Proteomes" id="UP000887578">
    <property type="component" value="Unplaced"/>
</dbReference>
<evidence type="ECO:0000313" key="1">
    <source>
        <dbReference type="Proteomes" id="UP000887578"/>
    </source>
</evidence>
<dbReference type="AlphaFoldDB" id="A0A914P7H4"/>
<sequence length="270" mass="30443">MKSTCKVAKNVAEKNIKFMPKKEKHSLGIFYGFRRVGNSLSIVETSFGNENNTLTFGSDENLKRYLSNLKVTKRLFIDEYNESYANHFNVGPLVPLVENVEIVELSNIKKPISSSNILPLFKSLKKCNQFKLEGGRLVDGKLSILLEEMNFCFSLRLCGDCNLEIDNECLRIISSKSTPLNQTLQIYVPDLPSSITLSALITFLQTTHFSQNASISLSRVYGSRHDLIIAFSPLIQLEDSDATIYDFKAIINVFENNIRLNICNLEAPSN</sequence>
<evidence type="ECO:0000313" key="2">
    <source>
        <dbReference type="WBParaSite" id="PDA_v2.g13936.t1"/>
    </source>
</evidence>
<name>A0A914P7H4_9BILA</name>
<organism evidence="1 2">
    <name type="scientific">Panagrolaimus davidi</name>
    <dbReference type="NCBI Taxonomy" id="227884"/>
    <lineage>
        <taxon>Eukaryota</taxon>
        <taxon>Metazoa</taxon>
        <taxon>Ecdysozoa</taxon>
        <taxon>Nematoda</taxon>
        <taxon>Chromadorea</taxon>
        <taxon>Rhabditida</taxon>
        <taxon>Tylenchina</taxon>
        <taxon>Panagrolaimomorpha</taxon>
        <taxon>Panagrolaimoidea</taxon>
        <taxon>Panagrolaimidae</taxon>
        <taxon>Panagrolaimus</taxon>
    </lineage>
</organism>
<reference evidence="2" key="1">
    <citation type="submission" date="2022-11" db="UniProtKB">
        <authorList>
            <consortium name="WormBaseParasite"/>
        </authorList>
    </citation>
    <scope>IDENTIFICATION</scope>
</reference>
<keyword evidence="1" id="KW-1185">Reference proteome</keyword>
<proteinExistence type="predicted"/>
<accession>A0A914P7H4</accession>